<dbReference type="GO" id="GO:0008013">
    <property type="term" value="F:beta-catenin binding"/>
    <property type="evidence" value="ECO:0007669"/>
    <property type="project" value="InterPro"/>
</dbReference>
<dbReference type="GO" id="GO:0045295">
    <property type="term" value="F:gamma-catenin binding"/>
    <property type="evidence" value="ECO:0007669"/>
    <property type="project" value="TreeGrafter"/>
</dbReference>
<reference evidence="4 5" key="2">
    <citation type="submission" date="2018-11" db="EMBL/GenBank/DDBJ databases">
        <authorList>
            <consortium name="Pathogen Informatics"/>
        </authorList>
    </citation>
    <scope>NUCLEOTIDE SEQUENCE [LARGE SCALE GENOMIC DNA]</scope>
</reference>
<sequence length="985" mass="108684">MLTEEGVESASSSSTTYYESSLSMNREIDGRIASLLSSLRLTSLRINVPQDGEDEFLKKIHRQLEWLVNEEPDNHRRRRLRHILPAANCVREQLFVLRRYSHNPTIASGKNYAAHIHAALTAIMKESFEEDYRKLAIVVGVLDAVAELLIFEVNVFGIDCPIENRTIRKLIASTLTNLTFGNAHSKRRLCSHPNLIEYTIKIIDDSRGLSQVYAGLLRNLSWMADAQMSATLAPSVPALVRASLRAYHTAETKCLCATLSALWNLASHSRDNKKALCEEPNFLEMLVELSTNDARYTTLVEPATGVLKYASMYMAVVGSDHYLSPSAVHMMMFRLMGLLNSPSFTVIGNVLGVLSQLLAKDLQLRSHIVVNQKAMVLLNHLRNSTRDDIRNPVKTVLNYLNSSDVSGTYASASTQPHSHGGMSSSYTGTATIVPFYSDSSRLLKYRSSHSHTASALAGNMNNALKTEFFPYSSCGSSVQQGFAPRPGDRSHHQEQFASLPRHFFQKTKISNTASNGNDDKYFEQSKVAAQLSSSIQSLCFSDTVTTALYPIRQEQVTNSNNSRDINTENAQNLSLEDNGNREELRCLDRPDDPSFEVEDSVRCTRCTSTQSLSSLLPGEKSTWDSCNNSAAESNRLSPLSATEIPDSPTHCALVRNSTTLSARNLDLTASTEDQVNSEASPSKKKQHQVSKSDPVLTVPNVQKSSDGDGSSNTGDGKTEDDYGSFLGRADSELLNQSIEDAMPKRVEINEEFLADMIEQAQPKPSPVKHYNSAGGRNFIKTTAYFYTKVGFILAGSDDFLLQSIASVLPQNSSSWNSPSGVGSPPKKSKAMANDTVRTSSGPKRTSNAVFSSMHNRLIHSCSAIQTKELRPNNINLKSKFESKTSDSPISFDAALENSFIDGPGTSEKTESALLLIHQYSSDNDKETMMLNEDNYSPLTDNICAVDKNIPQDVDEDFHAEQLIIDCSVVSDTVKQTCVRPFQKEK</sequence>
<feature type="compositionally biased region" description="Low complexity" evidence="3">
    <location>
        <begin position="811"/>
        <end position="825"/>
    </location>
</feature>
<accession>A0A0N5CW10</accession>
<feature type="compositionally biased region" description="Polar residues" evidence="3">
    <location>
        <begin position="623"/>
        <end position="640"/>
    </location>
</feature>
<dbReference type="AlphaFoldDB" id="A0A0N5CW10"/>
<evidence type="ECO:0000313" key="5">
    <source>
        <dbReference type="Proteomes" id="UP000276776"/>
    </source>
</evidence>
<dbReference type="InterPro" id="IPR011989">
    <property type="entry name" value="ARM-like"/>
</dbReference>
<dbReference type="GO" id="GO:0090090">
    <property type="term" value="P:negative regulation of canonical Wnt signaling pathway"/>
    <property type="evidence" value="ECO:0007669"/>
    <property type="project" value="TreeGrafter"/>
</dbReference>
<organism evidence="6">
    <name type="scientific">Thelazia callipaeda</name>
    <name type="common">Oriental eyeworm</name>
    <name type="synonym">Parasitic nematode</name>
    <dbReference type="NCBI Taxonomy" id="103827"/>
    <lineage>
        <taxon>Eukaryota</taxon>
        <taxon>Metazoa</taxon>
        <taxon>Ecdysozoa</taxon>
        <taxon>Nematoda</taxon>
        <taxon>Chromadorea</taxon>
        <taxon>Rhabditida</taxon>
        <taxon>Spirurina</taxon>
        <taxon>Spiruromorpha</taxon>
        <taxon>Thelazioidea</taxon>
        <taxon>Thelaziidae</taxon>
        <taxon>Thelazia</taxon>
    </lineage>
</organism>
<dbReference type="GO" id="GO:0007399">
    <property type="term" value="P:nervous system development"/>
    <property type="evidence" value="ECO:0007669"/>
    <property type="project" value="TreeGrafter"/>
</dbReference>
<evidence type="ECO:0000313" key="6">
    <source>
        <dbReference type="WBParaSite" id="TCLT_0000451601-mRNA-1"/>
    </source>
</evidence>
<dbReference type="PANTHER" id="PTHR12607:SF12">
    <property type="entry name" value="APC-LIKE, ISOFORM A-RELATED"/>
    <property type="match status" value="1"/>
</dbReference>
<dbReference type="GO" id="GO:0007026">
    <property type="term" value="P:negative regulation of microtubule depolymerization"/>
    <property type="evidence" value="ECO:0007669"/>
    <property type="project" value="TreeGrafter"/>
</dbReference>
<dbReference type="STRING" id="103827.A0A0N5CW10"/>
<proteinExistence type="inferred from homology"/>
<dbReference type="GO" id="GO:0016055">
    <property type="term" value="P:Wnt signaling pathway"/>
    <property type="evidence" value="ECO:0007669"/>
    <property type="project" value="UniProtKB-KW"/>
</dbReference>
<feature type="compositionally biased region" description="Polar residues" evidence="3">
    <location>
        <begin position="669"/>
        <end position="680"/>
    </location>
</feature>
<dbReference type="SUPFAM" id="SSF48371">
    <property type="entry name" value="ARM repeat"/>
    <property type="match status" value="1"/>
</dbReference>
<feature type="region of interest" description="Disordered" evidence="3">
    <location>
        <begin position="811"/>
        <end position="847"/>
    </location>
</feature>
<dbReference type="GO" id="GO:0016342">
    <property type="term" value="C:catenin complex"/>
    <property type="evidence" value="ECO:0007669"/>
    <property type="project" value="TreeGrafter"/>
</dbReference>
<name>A0A0N5CW10_THECL</name>
<evidence type="ECO:0000313" key="4">
    <source>
        <dbReference type="EMBL" id="VDN01626.1"/>
    </source>
</evidence>
<reference evidence="6" key="1">
    <citation type="submission" date="2017-02" db="UniProtKB">
        <authorList>
            <consortium name="WormBaseParasite"/>
        </authorList>
    </citation>
    <scope>IDENTIFICATION</scope>
</reference>
<dbReference type="GO" id="GO:0008017">
    <property type="term" value="F:microtubule binding"/>
    <property type="evidence" value="ECO:0007669"/>
    <property type="project" value="TreeGrafter"/>
</dbReference>
<feature type="region of interest" description="Disordered" evidence="3">
    <location>
        <begin position="614"/>
        <end position="648"/>
    </location>
</feature>
<comment type="similarity">
    <text evidence="1">Belongs to the adenomatous polyposis coli (APC) family.</text>
</comment>
<feature type="region of interest" description="Disordered" evidence="3">
    <location>
        <begin position="558"/>
        <end position="577"/>
    </location>
</feature>
<dbReference type="GO" id="GO:0007389">
    <property type="term" value="P:pattern specification process"/>
    <property type="evidence" value="ECO:0007669"/>
    <property type="project" value="TreeGrafter"/>
</dbReference>
<evidence type="ECO:0000256" key="1">
    <source>
        <dbReference type="ARBA" id="ARBA00009051"/>
    </source>
</evidence>
<evidence type="ECO:0000256" key="2">
    <source>
        <dbReference type="ARBA" id="ARBA00022687"/>
    </source>
</evidence>
<dbReference type="GO" id="GO:0016477">
    <property type="term" value="P:cell migration"/>
    <property type="evidence" value="ECO:0007669"/>
    <property type="project" value="TreeGrafter"/>
</dbReference>
<protein>
    <submittedName>
        <fullName evidence="6">GBD/FH3 domain-containing protein</fullName>
    </submittedName>
</protein>
<dbReference type="GO" id="GO:0030877">
    <property type="term" value="C:beta-catenin destruction complex"/>
    <property type="evidence" value="ECO:0007669"/>
    <property type="project" value="TreeGrafter"/>
</dbReference>
<dbReference type="WBParaSite" id="TCLT_0000451601-mRNA-1">
    <property type="protein sequence ID" value="TCLT_0000451601-mRNA-1"/>
    <property type="gene ID" value="TCLT_0000451601"/>
</dbReference>
<dbReference type="EMBL" id="UYYF01004291">
    <property type="protein sequence ID" value="VDN01626.1"/>
    <property type="molecule type" value="Genomic_DNA"/>
</dbReference>
<dbReference type="OrthoDB" id="5918429at2759"/>
<dbReference type="InterPro" id="IPR026818">
    <property type="entry name" value="Apc_fam"/>
</dbReference>
<dbReference type="GO" id="GO:0005881">
    <property type="term" value="C:cytoplasmic microtubule"/>
    <property type="evidence" value="ECO:0007669"/>
    <property type="project" value="TreeGrafter"/>
</dbReference>
<feature type="compositionally biased region" description="Polar residues" evidence="3">
    <location>
        <begin position="835"/>
        <end position="847"/>
    </location>
</feature>
<evidence type="ECO:0000256" key="3">
    <source>
        <dbReference type="SAM" id="MobiDB-lite"/>
    </source>
</evidence>
<dbReference type="Gene3D" id="1.25.10.10">
    <property type="entry name" value="Leucine-rich Repeat Variant"/>
    <property type="match status" value="1"/>
</dbReference>
<gene>
    <name evidence="4" type="ORF">TCLT_LOCUS4505</name>
</gene>
<feature type="region of interest" description="Disordered" evidence="3">
    <location>
        <begin position="669"/>
        <end position="725"/>
    </location>
</feature>
<dbReference type="Proteomes" id="UP000276776">
    <property type="component" value="Unassembled WGS sequence"/>
</dbReference>
<keyword evidence="2" id="KW-0879">Wnt signaling pathway</keyword>
<keyword evidence="5" id="KW-1185">Reference proteome</keyword>
<dbReference type="InterPro" id="IPR016024">
    <property type="entry name" value="ARM-type_fold"/>
</dbReference>
<dbReference type="GO" id="GO:0001708">
    <property type="term" value="P:cell fate specification"/>
    <property type="evidence" value="ECO:0007669"/>
    <property type="project" value="TreeGrafter"/>
</dbReference>
<dbReference type="OMA" id="RCTSTQS"/>
<dbReference type="PANTHER" id="PTHR12607">
    <property type="entry name" value="ADENOMATOUS POLYPOSIS COLI PROTEIN FAMILY"/>
    <property type="match status" value="1"/>
</dbReference>